<dbReference type="Proteomes" id="UP000285517">
    <property type="component" value="Chromosome"/>
</dbReference>
<evidence type="ECO:0000313" key="1">
    <source>
        <dbReference type="EMBL" id="QAA81923.1"/>
    </source>
</evidence>
<dbReference type="KEGG" id="aev:EI546_09400"/>
<proteinExistence type="predicted"/>
<organism evidence="1 2">
    <name type="scientific">Aequorivita ciconiae</name>
    <dbReference type="NCBI Taxonomy" id="2494375"/>
    <lineage>
        <taxon>Bacteria</taxon>
        <taxon>Pseudomonadati</taxon>
        <taxon>Bacteroidota</taxon>
        <taxon>Flavobacteriia</taxon>
        <taxon>Flavobacteriales</taxon>
        <taxon>Flavobacteriaceae</taxon>
        <taxon>Aequorivita</taxon>
    </lineage>
</organism>
<keyword evidence="2" id="KW-1185">Reference proteome</keyword>
<sequence>MKNFINITIAFILGLAVNAQTGIQTGGGGFQIFTKASDMGQRYNSLGLTDSQFNSIKSGMYANMNFIHGNIFENGEKIAADLPMRYNAYTDDIEVKLKSSDANFQPLKKIPNLSVKTPLDYYIFLEDNGKKEESGFVNVLVDGDQYKLYKKITVSFQPAAKGRTSYESDTPASFKQNIFYYLVHDGNLMEVPNSKGKIIDFLDKENSKMKDYIKKNKIDVRNEAGLIKAISHLESL</sequence>
<protein>
    <submittedName>
        <fullName evidence="1">Uncharacterized protein</fullName>
    </submittedName>
</protein>
<dbReference type="EMBL" id="CP034951">
    <property type="protein sequence ID" value="QAA81923.1"/>
    <property type="molecule type" value="Genomic_DNA"/>
</dbReference>
<dbReference type="AlphaFoldDB" id="A0A410G3U2"/>
<reference evidence="1 2" key="1">
    <citation type="submission" date="2019-01" db="EMBL/GenBank/DDBJ databases">
        <title>Complete genome sequencing of Aequorivita sp. H23M31.</title>
        <authorList>
            <person name="Bae J.-W."/>
        </authorList>
    </citation>
    <scope>NUCLEOTIDE SEQUENCE [LARGE SCALE GENOMIC DNA]</scope>
    <source>
        <strain evidence="1 2">H23M31</strain>
    </source>
</reference>
<gene>
    <name evidence="1" type="ORF">EI546_09400</name>
</gene>
<name>A0A410G3U2_9FLAO</name>
<dbReference type="OrthoDB" id="978006at2"/>
<dbReference type="RefSeq" id="WP_128250304.1">
    <property type="nucleotide sequence ID" value="NZ_CP034951.1"/>
</dbReference>
<accession>A0A410G3U2</accession>
<evidence type="ECO:0000313" key="2">
    <source>
        <dbReference type="Proteomes" id="UP000285517"/>
    </source>
</evidence>